<dbReference type="STRING" id="425514.SAMN05443550_1363"/>
<dbReference type="Pfam" id="PF04542">
    <property type="entry name" value="Sigma70_r2"/>
    <property type="match status" value="1"/>
</dbReference>
<evidence type="ECO:0000259" key="4">
    <source>
        <dbReference type="Pfam" id="PF04542"/>
    </source>
</evidence>
<dbReference type="RefSeq" id="WP_090560194.1">
    <property type="nucleotide sequence ID" value="NZ_FNRA01000036.1"/>
</dbReference>
<dbReference type="Proteomes" id="UP000198850">
    <property type="component" value="Unassembled WGS sequence"/>
</dbReference>
<evidence type="ECO:0000256" key="3">
    <source>
        <dbReference type="ARBA" id="ARBA00023163"/>
    </source>
</evidence>
<dbReference type="InterPro" id="IPR039425">
    <property type="entry name" value="RNA_pol_sigma-70-like"/>
</dbReference>
<dbReference type="AlphaFoldDB" id="A0A1H4HKN3"/>
<evidence type="ECO:0000313" key="6">
    <source>
        <dbReference type="Proteomes" id="UP000198850"/>
    </source>
</evidence>
<feature type="domain" description="RNA polymerase sigma-70 region 2" evidence="4">
    <location>
        <begin position="28"/>
        <end position="94"/>
    </location>
</feature>
<accession>A0A1H4HKN3</accession>
<keyword evidence="6" id="KW-1185">Reference proteome</keyword>
<keyword evidence="2" id="KW-0731">Sigma factor</keyword>
<name>A0A1H4HKN3_9SPHI</name>
<dbReference type="InterPro" id="IPR007627">
    <property type="entry name" value="RNA_pol_sigma70_r2"/>
</dbReference>
<dbReference type="OrthoDB" id="9790423at2"/>
<gene>
    <name evidence="5" type="ORF">SAMN05443550_1363</name>
</gene>
<dbReference type="Gene3D" id="1.10.1740.10">
    <property type="match status" value="1"/>
</dbReference>
<dbReference type="SUPFAM" id="SSF88946">
    <property type="entry name" value="Sigma2 domain of RNA polymerase sigma factors"/>
    <property type="match status" value="1"/>
</dbReference>
<dbReference type="InterPro" id="IPR013325">
    <property type="entry name" value="RNA_pol_sigma_r2"/>
</dbReference>
<dbReference type="GO" id="GO:0016987">
    <property type="term" value="F:sigma factor activity"/>
    <property type="evidence" value="ECO:0007669"/>
    <property type="project" value="UniProtKB-KW"/>
</dbReference>
<evidence type="ECO:0000313" key="5">
    <source>
        <dbReference type="EMBL" id="SEB22427.1"/>
    </source>
</evidence>
<sequence length="122" mass="14082">MNCKKICISEKDLVQALKSQRVKGLEALYSMYSSTIFDIVAGIVKQQDAEDVTQEILIEIWNSTHKYDSRIGRFFTWILNVSRNCAIDVLRSRSFRNGKKNIDLYEVQNLVELKSTVTFLPC</sequence>
<dbReference type="PANTHER" id="PTHR43133:SF62">
    <property type="entry name" value="RNA POLYMERASE SIGMA FACTOR SIGZ"/>
    <property type="match status" value="1"/>
</dbReference>
<keyword evidence="3" id="KW-0804">Transcription</keyword>
<keyword evidence="1" id="KW-0805">Transcription regulation</keyword>
<dbReference type="GO" id="GO:0006352">
    <property type="term" value="P:DNA-templated transcription initiation"/>
    <property type="evidence" value="ECO:0007669"/>
    <property type="project" value="InterPro"/>
</dbReference>
<evidence type="ECO:0000256" key="1">
    <source>
        <dbReference type="ARBA" id="ARBA00023015"/>
    </source>
</evidence>
<protein>
    <submittedName>
        <fullName evidence="5">RNA polymerase sigma-70 factor, ECF subfamily</fullName>
    </submittedName>
</protein>
<proteinExistence type="predicted"/>
<organism evidence="5 6">
    <name type="scientific">Pedobacter hartonius</name>
    <dbReference type="NCBI Taxonomy" id="425514"/>
    <lineage>
        <taxon>Bacteria</taxon>
        <taxon>Pseudomonadati</taxon>
        <taxon>Bacteroidota</taxon>
        <taxon>Sphingobacteriia</taxon>
        <taxon>Sphingobacteriales</taxon>
        <taxon>Sphingobacteriaceae</taxon>
        <taxon>Pedobacter</taxon>
    </lineage>
</organism>
<evidence type="ECO:0000256" key="2">
    <source>
        <dbReference type="ARBA" id="ARBA00023082"/>
    </source>
</evidence>
<dbReference type="EMBL" id="FNRA01000036">
    <property type="protein sequence ID" value="SEB22427.1"/>
    <property type="molecule type" value="Genomic_DNA"/>
</dbReference>
<dbReference type="PANTHER" id="PTHR43133">
    <property type="entry name" value="RNA POLYMERASE ECF-TYPE SIGMA FACTO"/>
    <property type="match status" value="1"/>
</dbReference>
<reference evidence="5 6" key="1">
    <citation type="submission" date="2016-10" db="EMBL/GenBank/DDBJ databases">
        <authorList>
            <person name="de Groot N.N."/>
        </authorList>
    </citation>
    <scope>NUCLEOTIDE SEQUENCE [LARGE SCALE GENOMIC DNA]</scope>
    <source>
        <strain evidence="5 6">DSM 19033</strain>
    </source>
</reference>